<evidence type="ECO:0000313" key="4">
    <source>
        <dbReference type="Proteomes" id="UP000308768"/>
    </source>
</evidence>
<feature type="compositionally biased region" description="Pro residues" evidence="1">
    <location>
        <begin position="32"/>
        <end position="43"/>
    </location>
</feature>
<evidence type="ECO:0000313" key="2">
    <source>
        <dbReference type="EMBL" id="TKA68975.1"/>
    </source>
</evidence>
<keyword evidence="4" id="KW-1185">Reference proteome</keyword>
<proteinExistence type="predicted"/>
<dbReference type="Proteomes" id="UP000308768">
    <property type="component" value="Unassembled WGS sequence"/>
</dbReference>
<name>A0A4U0X342_9PEZI</name>
<dbReference type="PANTHER" id="PTHR28052:SF1">
    <property type="entry name" value="UPF0545 PROTEIN C22ORF39"/>
    <property type="match status" value="1"/>
</dbReference>
<comment type="caution">
    <text evidence="3">The sequence shown here is derived from an EMBL/GenBank/DDBJ whole genome shotgun (WGS) entry which is preliminary data.</text>
</comment>
<organism evidence="3 4">
    <name type="scientific">Cryomyces minteri</name>
    <dbReference type="NCBI Taxonomy" id="331657"/>
    <lineage>
        <taxon>Eukaryota</taxon>
        <taxon>Fungi</taxon>
        <taxon>Dikarya</taxon>
        <taxon>Ascomycota</taxon>
        <taxon>Pezizomycotina</taxon>
        <taxon>Dothideomycetes</taxon>
        <taxon>Dothideomycetes incertae sedis</taxon>
        <taxon>Cryomyces</taxon>
    </lineage>
</organism>
<dbReference type="EMBL" id="NAJN01000768">
    <property type="protein sequence ID" value="TKA68975.1"/>
    <property type="molecule type" value="Genomic_DNA"/>
</dbReference>
<dbReference type="PANTHER" id="PTHR28052">
    <property type="entry name" value="UPF0545 PROTEIN C22ORF39"/>
    <property type="match status" value="1"/>
</dbReference>
<accession>A0A4U0X342</accession>
<dbReference type="Pfam" id="PF11326">
    <property type="entry name" value="PANTS-like"/>
    <property type="match status" value="1"/>
</dbReference>
<dbReference type="InterPro" id="IPR021475">
    <property type="entry name" value="Pants/Emi1-like"/>
</dbReference>
<dbReference type="EMBL" id="NAJN01000662">
    <property type="protein sequence ID" value="TKA70231.1"/>
    <property type="molecule type" value="Genomic_DNA"/>
</dbReference>
<gene>
    <name evidence="3" type="ORF">B0A49_06457</name>
    <name evidence="2" type="ORF">B0A49_06498</name>
</gene>
<protein>
    <recommendedName>
        <fullName evidence="5">Early meiotic induction protein 1</fullName>
    </recommendedName>
</protein>
<evidence type="ECO:0008006" key="5">
    <source>
        <dbReference type="Google" id="ProtNLM"/>
    </source>
</evidence>
<dbReference type="AlphaFoldDB" id="A0A4U0X342"/>
<dbReference type="STRING" id="331657.A0A4U0X342"/>
<feature type="compositionally biased region" description="Basic and acidic residues" evidence="1">
    <location>
        <begin position="20"/>
        <end position="31"/>
    </location>
</feature>
<dbReference type="OrthoDB" id="2017405at2759"/>
<evidence type="ECO:0000313" key="3">
    <source>
        <dbReference type="EMBL" id="TKA70231.1"/>
    </source>
</evidence>
<feature type="region of interest" description="Disordered" evidence="1">
    <location>
        <begin position="1"/>
        <end position="116"/>
    </location>
</feature>
<feature type="compositionally biased region" description="Polar residues" evidence="1">
    <location>
        <begin position="1"/>
        <end position="10"/>
    </location>
</feature>
<evidence type="ECO:0000256" key="1">
    <source>
        <dbReference type="SAM" id="MobiDB-lite"/>
    </source>
</evidence>
<reference evidence="3 4" key="1">
    <citation type="submission" date="2017-03" db="EMBL/GenBank/DDBJ databases">
        <title>Genomes of endolithic fungi from Antarctica.</title>
        <authorList>
            <person name="Coleine C."/>
            <person name="Masonjones S."/>
            <person name="Stajich J.E."/>
        </authorList>
    </citation>
    <scope>NUCLEOTIDE SEQUENCE [LARGE SCALE GENOMIC DNA]</scope>
    <source>
        <strain evidence="3 4">CCFEE 5187</strain>
    </source>
</reference>
<sequence>MGWFWSASTVPTPKPIEPLEPLKEVDDHPPHAPEPSQLPPNPEDAPVSQPLKPLSRDAQADADLQSLIASFSSEAASHARTRASRTDGSDLPPAPAHSHKTAKPDTGPAAAGDISPDSLFPSEMSCRRAFDSAFYCQSLGGQFNQIYRFGELRGCSEHWSNFWFCMRTKSQPEEKKASMIREHYRQRHVKYKVGPSSEDVWQLRTEPVQDAFNKDPDLLTNEALGIVRDDSAR</sequence>